<evidence type="ECO:0000259" key="9">
    <source>
        <dbReference type="Pfam" id="PF02897"/>
    </source>
</evidence>
<comment type="catalytic activity">
    <reaction evidence="1">
        <text>Hydrolysis of Pro-|-Xaa &gt;&gt; Ala-|-Xaa in oligopeptides.</text>
        <dbReference type="EC" id="3.4.21.26"/>
    </reaction>
</comment>
<feature type="domain" description="Peptidase S9 prolyl oligopeptidase catalytic" evidence="8">
    <location>
        <begin position="580"/>
        <end position="809"/>
    </location>
</feature>
<keyword evidence="4 6" id="KW-0378">Hydrolase</keyword>
<name>A0A0K9Q344_ZOSMR</name>
<evidence type="ECO:0000256" key="1">
    <source>
        <dbReference type="ARBA" id="ARBA00001070"/>
    </source>
</evidence>
<dbReference type="InterPro" id="IPR001375">
    <property type="entry name" value="Peptidase_S9_cat"/>
</dbReference>
<comment type="similarity">
    <text evidence="2 6">Belongs to the peptidase S9A family.</text>
</comment>
<dbReference type="OMA" id="DGCKNAN"/>
<reference evidence="11" key="1">
    <citation type="journal article" date="2016" name="Nature">
        <title>The genome of the seagrass Zostera marina reveals angiosperm adaptation to the sea.</title>
        <authorList>
            <person name="Olsen J.L."/>
            <person name="Rouze P."/>
            <person name="Verhelst B."/>
            <person name="Lin Y.-C."/>
            <person name="Bayer T."/>
            <person name="Collen J."/>
            <person name="Dattolo E."/>
            <person name="De Paoli E."/>
            <person name="Dittami S."/>
            <person name="Maumus F."/>
            <person name="Michel G."/>
            <person name="Kersting A."/>
            <person name="Lauritano C."/>
            <person name="Lohaus R."/>
            <person name="Toepel M."/>
            <person name="Tonon T."/>
            <person name="Vanneste K."/>
            <person name="Amirebrahimi M."/>
            <person name="Brakel J."/>
            <person name="Bostroem C."/>
            <person name="Chovatia M."/>
            <person name="Grimwood J."/>
            <person name="Jenkins J.W."/>
            <person name="Jueterbock A."/>
            <person name="Mraz A."/>
            <person name="Stam W.T."/>
            <person name="Tice H."/>
            <person name="Bornberg-Bauer E."/>
            <person name="Green P.J."/>
            <person name="Pearson G.A."/>
            <person name="Procaccini G."/>
            <person name="Duarte C.M."/>
            <person name="Schmutz J."/>
            <person name="Reusch T.B.H."/>
            <person name="Van de Peer Y."/>
        </authorList>
    </citation>
    <scope>NUCLEOTIDE SEQUENCE [LARGE SCALE GENOMIC DNA]</scope>
    <source>
        <strain evidence="11">cv. Finnish</strain>
    </source>
</reference>
<accession>A0A0K9Q344</accession>
<evidence type="ECO:0000256" key="6">
    <source>
        <dbReference type="RuleBase" id="RU368024"/>
    </source>
</evidence>
<dbReference type="EC" id="3.4.21.-" evidence="6"/>
<evidence type="ECO:0000313" key="11">
    <source>
        <dbReference type="Proteomes" id="UP000036987"/>
    </source>
</evidence>
<feature type="domain" description="Peptidase S9A N-terminal" evidence="9">
    <location>
        <begin position="96"/>
        <end position="516"/>
    </location>
</feature>
<dbReference type="GO" id="GO:0005829">
    <property type="term" value="C:cytosol"/>
    <property type="evidence" value="ECO:0000318"/>
    <property type="project" value="GO_Central"/>
</dbReference>
<evidence type="ECO:0000256" key="2">
    <source>
        <dbReference type="ARBA" id="ARBA00005228"/>
    </source>
</evidence>
<dbReference type="InterPro" id="IPR051167">
    <property type="entry name" value="Prolyl_oligopep/macrocyclase"/>
</dbReference>
<gene>
    <name evidence="10" type="ORF">ZOSMA_121G00550</name>
</gene>
<dbReference type="GO" id="GO:0004252">
    <property type="term" value="F:serine-type endopeptidase activity"/>
    <property type="evidence" value="ECO:0007669"/>
    <property type="project" value="UniProtKB-UniRule"/>
</dbReference>
<dbReference type="InterPro" id="IPR002471">
    <property type="entry name" value="Pept_S9_AS"/>
</dbReference>
<evidence type="ECO:0000256" key="4">
    <source>
        <dbReference type="ARBA" id="ARBA00022801"/>
    </source>
</evidence>
<dbReference type="InterPro" id="IPR029058">
    <property type="entry name" value="AB_hydrolase_fold"/>
</dbReference>
<evidence type="ECO:0000256" key="7">
    <source>
        <dbReference type="SAM" id="MobiDB-lite"/>
    </source>
</evidence>
<evidence type="ECO:0000313" key="10">
    <source>
        <dbReference type="EMBL" id="KMZ74880.1"/>
    </source>
</evidence>
<dbReference type="SUPFAM" id="SSF50993">
    <property type="entry name" value="Peptidase/esterase 'gauge' domain"/>
    <property type="match status" value="1"/>
</dbReference>
<dbReference type="PRINTS" id="PR00862">
    <property type="entry name" value="PROLIGOPTASE"/>
</dbReference>
<sequence>MATSKLTMTPFIIQHHSRLLTSIYRPPVFLSSHQKHRCNSHHLPSARLHRRRSPSPPNLTSSSLSLQRRAAGSGVVMGSLPAADDSMTTTSRLSYPPARRDDSVVDDYHGVLISDPYRWLEDPDAKETKQFVEDQVKVTNELLGKCEYRGMLRERITEMFDYPRFSAPSKCRGKYYYYHNSGLQAQSVLYVQDGLESTPTVLLDPNSLSDDGTVALSSLALSEDGRYLAYGLSKSGSDWVTVSVMRVEDKVKEMDNLTWVKFSSFSWTHDGKGFFYSRYPAPNEDGNRDAGTETNLNENQEIYYHVLGTDQSEDILCWKDPENPQINFGTEITDDGKYLLLYISKGCDPVNKLYYYDLSLLPNGVIDLKNDEEIMFPFVKLVDVFEGSYNYISNTGTEFTFLSNKDAPKYKIVRVDLESPETWKDVIEESKKDVLESAVIVNGNRLLVSYLSDVKHVVQIRDLKSGNFLYQLPLDIGSVSRISARHDDDEVFISFSSFLTPGIIYRFNLTTDTPEMTIFREISIPGFERTNFKVKQVFVPSKDGTEIPMFIVSKNNMHMDRSHPALLYGYGGFSISLTPSFDSKKVILMNHLDVVVCIANIRGGGEYGEEWHKAGSLSQKQNCFDDFISAGEFLVSSGYTNEKKLCIEGGSNGGLLIAACINQRPDLFGCALAHVGVMDMLRFHKFTIGHAWTSDYGCSDKADEFNWLIKYSPLHNVNQPWDDETNRNVQYPPTMLLTADHDDRVVPLHSLKLLATMQYVLCKSIDNTPQTNPIIGRIDTKAGHGAGRPTQKQIDEAADRYGFMAKVLDASWTA</sequence>
<dbReference type="Pfam" id="PF02897">
    <property type="entry name" value="Peptidase_S9_N"/>
    <property type="match status" value="1"/>
</dbReference>
<protein>
    <recommendedName>
        <fullName evidence="6">Prolyl endopeptidase</fullName>
        <ecNumber evidence="6">3.4.21.-</ecNumber>
    </recommendedName>
</protein>
<dbReference type="PANTHER" id="PTHR42881">
    <property type="entry name" value="PROLYL ENDOPEPTIDASE"/>
    <property type="match status" value="1"/>
</dbReference>
<dbReference type="InterPro" id="IPR023302">
    <property type="entry name" value="Pept_S9A_N"/>
</dbReference>
<dbReference type="Gene3D" id="3.40.50.1820">
    <property type="entry name" value="alpha/beta hydrolase"/>
    <property type="match status" value="1"/>
</dbReference>
<dbReference type="Pfam" id="PF00326">
    <property type="entry name" value="Peptidase_S9"/>
    <property type="match status" value="1"/>
</dbReference>
<dbReference type="OrthoDB" id="248387at2759"/>
<evidence type="ECO:0000256" key="3">
    <source>
        <dbReference type="ARBA" id="ARBA00022670"/>
    </source>
</evidence>
<evidence type="ECO:0000259" key="8">
    <source>
        <dbReference type="Pfam" id="PF00326"/>
    </source>
</evidence>
<dbReference type="FunFam" id="3.40.50.1820:FF:000005">
    <property type="entry name" value="Prolyl endopeptidase"/>
    <property type="match status" value="1"/>
</dbReference>
<dbReference type="GO" id="GO:0006508">
    <property type="term" value="P:proteolysis"/>
    <property type="evidence" value="ECO:0007669"/>
    <property type="project" value="UniProtKB-KW"/>
</dbReference>
<evidence type="ECO:0000256" key="5">
    <source>
        <dbReference type="ARBA" id="ARBA00022825"/>
    </source>
</evidence>
<keyword evidence="11" id="KW-1185">Reference proteome</keyword>
<dbReference type="STRING" id="29655.A0A0K9Q344"/>
<dbReference type="Proteomes" id="UP000036987">
    <property type="component" value="Unassembled WGS sequence"/>
</dbReference>
<dbReference type="GO" id="GO:0070012">
    <property type="term" value="F:oligopeptidase activity"/>
    <property type="evidence" value="ECO:0000318"/>
    <property type="project" value="GO_Central"/>
</dbReference>
<feature type="region of interest" description="Disordered" evidence="7">
    <location>
        <begin position="42"/>
        <end position="67"/>
    </location>
</feature>
<dbReference type="InterPro" id="IPR002470">
    <property type="entry name" value="Peptidase_S9A"/>
</dbReference>
<keyword evidence="3 6" id="KW-0645">Protease</keyword>
<dbReference type="Gene3D" id="2.130.10.120">
    <property type="entry name" value="Prolyl oligopeptidase, N-terminal domain"/>
    <property type="match status" value="1"/>
</dbReference>
<dbReference type="EMBL" id="LFYR01000235">
    <property type="protein sequence ID" value="KMZ74880.1"/>
    <property type="molecule type" value="Genomic_DNA"/>
</dbReference>
<dbReference type="PROSITE" id="PS00708">
    <property type="entry name" value="PRO_ENDOPEP_SER"/>
    <property type="match status" value="1"/>
</dbReference>
<proteinExistence type="inferred from homology"/>
<keyword evidence="5 6" id="KW-0720">Serine protease</keyword>
<dbReference type="AlphaFoldDB" id="A0A0K9Q344"/>
<comment type="caution">
    <text evidence="10">The sequence shown here is derived from an EMBL/GenBank/DDBJ whole genome shotgun (WGS) entry which is preliminary data.</text>
</comment>
<dbReference type="PANTHER" id="PTHR42881:SF2">
    <property type="entry name" value="PROLYL ENDOPEPTIDASE"/>
    <property type="match status" value="1"/>
</dbReference>
<organism evidence="10 11">
    <name type="scientific">Zostera marina</name>
    <name type="common">Eelgrass</name>
    <dbReference type="NCBI Taxonomy" id="29655"/>
    <lineage>
        <taxon>Eukaryota</taxon>
        <taxon>Viridiplantae</taxon>
        <taxon>Streptophyta</taxon>
        <taxon>Embryophyta</taxon>
        <taxon>Tracheophyta</taxon>
        <taxon>Spermatophyta</taxon>
        <taxon>Magnoliopsida</taxon>
        <taxon>Liliopsida</taxon>
        <taxon>Zosteraceae</taxon>
        <taxon>Zostera</taxon>
    </lineage>
</organism>
<dbReference type="SUPFAM" id="SSF53474">
    <property type="entry name" value="alpha/beta-Hydrolases"/>
    <property type="match status" value="1"/>
</dbReference>
<dbReference type="FunFam" id="2.130.10.120:FF:000001">
    <property type="entry name" value="Prolyl endopeptidase"/>
    <property type="match status" value="1"/>
</dbReference>